<dbReference type="InterPro" id="IPR012677">
    <property type="entry name" value="Nucleotide-bd_a/b_plait_sf"/>
</dbReference>
<evidence type="ECO:0000313" key="5">
    <source>
        <dbReference type="EMBL" id="CCG84847.1"/>
    </source>
</evidence>
<sequence length="223" mass="23362">MSNLDQSLDAILAAKPRQAKKSRPAKAATAGNGVKKPSVKSTTKPGAGAKAAVAKTLAKVPESSKIIVHGLPADVTEKQIKEYMTAEIGPVARCELAYNAQGKSKGSATIVFRKDSNQNYAQKACALLNGRSVDSTGPKPLKMRVEIITEVPQPGLADRLGGLPKSVAQAVAKGQKKSGAVVPNSKADVKSKKLKKTGPGRVKKVAKTAEELDAEMSDYFATK</sequence>
<dbReference type="PANTHER" id="PTHR19965">
    <property type="entry name" value="RNA AND EXPORT FACTOR BINDING PROTEIN"/>
    <property type="match status" value="1"/>
</dbReference>
<accession>R4XG39</accession>
<comment type="caution">
    <text evidence="5">The sequence shown here is derived from an EMBL/GenBank/DDBJ whole genome shotgun (WGS) entry which is preliminary data.</text>
</comment>
<dbReference type="STRING" id="1097556.R4XG39"/>
<dbReference type="InterPro" id="IPR000504">
    <property type="entry name" value="RRM_dom"/>
</dbReference>
<evidence type="ECO:0000256" key="1">
    <source>
        <dbReference type="ARBA" id="ARBA00022884"/>
    </source>
</evidence>
<dbReference type="Proteomes" id="UP000013776">
    <property type="component" value="Unassembled WGS sequence"/>
</dbReference>
<proteinExistence type="predicted"/>
<evidence type="ECO:0000313" key="6">
    <source>
        <dbReference type="Proteomes" id="UP000013776"/>
    </source>
</evidence>
<dbReference type="EMBL" id="CAHR02000324">
    <property type="protein sequence ID" value="CCG84847.1"/>
    <property type="molecule type" value="Genomic_DNA"/>
</dbReference>
<dbReference type="GO" id="GO:0003729">
    <property type="term" value="F:mRNA binding"/>
    <property type="evidence" value="ECO:0007669"/>
    <property type="project" value="TreeGrafter"/>
</dbReference>
<dbReference type="SUPFAM" id="SSF54928">
    <property type="entry name" value="RNA-binding domain, RBD"/>
    <property type="match status" value="1"/>
</dbReference>
<evidence type="ECO:0000256" key="3">
    <source>
        <dbReference type="SAM" id="MobiDB-lite"/>
    </source>
</evidence>
<feature type="region of interest" description="Disordered" evidence="3">
    <location>
        <begin position="1"/>
        <end position="48"/>
    </location>
</feature>
<dbReference type="Gene3D" id="3.30.70.330">
    <property type="match status" value="1"/>
</dbReference>
<name>R4XG39_TAPDE</name>
<organism evidence="5 6">
    <name type="scientific">Taphrina deformans (strain PYCC 5710 / ATCC 11124 / CBS 356.35 / IMI 108563 / JCM 9778 / NBRC 8474)</name>
    <name type="common">Peach leaf curl fungus</name>
    <name type="synonym">Lalaria deformans</name>
    <dbReference type="NCBI Taxonomy" id="1097556"/>
    <lineage>
        <taxon>Eukaryota</taxon>
        <taxon>Fungi</taxon>
        <taxon>Dikarya</taxon>
        <taxon>Ascomycota</taxon>
        <taxon>Taphrinomycotina</taxon>
        <taxon>Taphrinomycetes</taxon>
        <taxon>Taphrinales</taxon>
        <taxon>Taphrinaceae</taxon>
        <taxon>Taphrina</taxon>
    </lineage>
</organism>
<dbReference type="InterPro" id="IPR035979">
    <property type="entry name" value="RBD_domain_sf"/>
</dbReference>
<dbReference type="AlphaFoldDB" id="R4XG39"/>
<feature type="region of interest" description="Disordered" evidence="3">
    <location>
        <begin position="174"/>
        <end position="202"/>
    </location>
</feature>
<dbReference type="Pfam" id="PF00076">
    <property type="entry name" value="RRM_1"/>
    <property type="match status" value="1"/>
</dbReference>
<gene>
    <name evidence="5" type="ORF">TAPDE_005394</name>
</gene>
<feature type="domain" description="RRM" evidence="4">
    <location>
        <begin position="64"/>
        <end position="150"/>
    </location>
</feature>
<reference evidence="5 6" key="1">
    <citation type="journal article" date="2013" name="MBio">
        <title>Genome sequencing of the plant pathogen Taphrina deformans, the causal agent of peach leaf curl.</title>
        <authorList>
            <person name="Cisse O.H."/>
            <person name="Almeida J.M.G.C.F."/>
            <person name="Fonseca A."/>
            <person name="Kumar A.A."/>
            <person name="Salojaervi J."/>
            <person name="Overmyer K."/>
            <person name="Hauser P.M."/>
            <person name="Pagni M."/>
        </authorList>
    </citation>
    <scope>NUCLEOTIDE SEQUENCE [LARGE SCALE GENOMIC DNA]</scope>
    <source>
        <strain evidence="6">PYCC 5710 / ATCC 11124 / CBS 356.35 / IMI 108563 / JCM 9778 / NBRC 8474</strain>
    </source>
</reference>
<evidence type="ECO:0000256" key="2">
    <source>
        <dbReference type="PROSITE-ProRule" id="PRU00176"/>
    </source>
</evidence>
<dbReference type="VEuPathDB" id="FungiDB:TAPDE_005394"/>
<dbReference type="InterPro" id="IPR051229">
    <property type="entry name" value="ALYREF_mRNA_export"/>
</dbReference>
<feature type="compositionally biased region" description="Basic residues" evidence="3">
    <location>
        <begin position="192"/>
        <end position="202"/>
    </location>
</feature>
<dbReference type="OrthoDB" id="346839at2759"/>
<dbReference type="PROSITE" id="PS50102">
    <property type="entry name" value="RRM"/>
    <property type="match status" value="1"/>
</dbReference>
<keyword evidence="6" id="KW-1185">Reference proteome</keyword>
<keyword evidence="1 2" id="KW-0694">RNA-binding</keyword>
<dbReference type="SMART" id="SM00360">
    <property type="entry name" value="RRM"/>
    <property type="match status" value="1"/>
</dbReference>
<protein>
    <recommendedName>
        <fullName evidence="4">RRM domain-containing protein</fullName>
    </recommendedName>
</protein>
<dbReference type="eggNOG" id="KOG0533">
    <property type="taxonomic scope" value="Eukaryota"/>
</dbReference>
<dbReference type="GO" id="GO:0005634">
    <property type="term" value="C:nucleus"/>
    <property type="evidence" value="ECO:0007669"/>
    <property type="project" value="TreeGrafter"/>
</dbReference>
<dbReference type="PANTHER" id="PTHR19965:SF35">
    <property type="entry name" value="RNA ANNEALING PROTEIN YRA1"/>
    <property type="match status" value="1"/>
</dbReference>
<evidence type="ECO:0000259" key="4">
    <source>
        <dbReference type="PROSITE" id="PS50102"/>
    </source>
</evidence>